<dbReference type="Proteomes" id="UP000006671">
    <property type="component" value="Unassembled WGS sequence"/>
</dbReference>
<evidence type="ECO:0000256" key="1">
    <source>
        <dbReference type="SAM" id="Phobius"/>
    </source>
</evidence>
<keyword evidence="1" id="KW-1133">Transmembrane helix</keyword>
<evidence type="ECO:0000313" key="3">
    <source>
        <dbReference type="Proteomes" id="UP000006671"/>
    </source>
</evidence>
<feature type="transmembrane region" description="Helical" evidence="1">
    <location>
        <begin position="40"/>
        <end position="73"/>
    </location>
</feature>
<organism evidence="3">
    <name type="scientific">Naegleria gruberi</name>
    <name type="common">Amoeba</name>
    <dbReference type="NCBI Taxonomy" id="5762"/>
    <lineage>
        <taxon>Eukaryota</taxon>
        <taxon>Discoba</taxon>
        <taxon>Heterolobosea</taxon>
        <taxon>Tetramitia</taxon>
        <taxon>Eutetramitia</taxon>
        <taxon>Vahlkampfiidae</taxon>
        <taxon>Naegleria</taxon>
    </lineage>
</organism>
<dbReference type="OrthoDB" id="10613027at2759"/>
<evidence type="ECO:0000313" key="2">
    <source>
        <dbReference type="EMBL" id="EFC40076.1"/>
    </source>
</evidence>
<dbReference type="KEGG" id="ngr:NAEGRDRAFT_72155"/>
<dbReference type="AlphaFoldDB" id="D2VT31"/>
<dbReference type="VEuPathDB" id="AmoebaDB:NAEGRDRAFT_72155"/>
<keyword evidence="1" id="KW-0812">Transmembrane</keyword>
<dbReference type="GeneID" id="8854232"/>
<dbReference type="InParanoid" id="D2VT31"/>
<reference evidence="2 3" key="1">
    <citation type="journal article" date="2010" name="Cell">
        <title>The genome of Naegleria gruberi illuminates early eukaryotic versatility.</title>
        <authorList>
            <person name="Fritz-Laylin L.K."/>
            <person name="Prochnik S.E."/>
            <person name="Ginger M.L."/>
            <person name="Dacks J.B."/>
            <person name="Carpenter M.L."/>
            <person name="Field M.C."/>
            <person name="Kuo A."/>
            <person name="Paredez A."/>
            <person name="Chapman J."/>
            <person name="Pham J."/>
            <person name="Shu S."/>
            <person name="Neupane R."/>
            <person name="Cipriano M."/>
            <person name="Mancuso J."/>
            <person name="Tu H."/>
            <person name="Salamov A."/>
            <person name="Lindquist E."/>
            <person name="Shapiro H."/>
            <person name="Lucas S."/>
            <person name="Grigoriev I.V."/>
            <person name="Cande W.Z."/>
            <person name="Fulton C."/>
            <person name="Rokhsar D.S."/>
            <person name="Dawson S.C."/>
        </authorList>
    </citation>
    <scope>NUCLEOTIDE SEQUENCE [LARGE SCALE GENOMIC DNA]</scope>
    <source>
        <strain evidence="2 3">NEG-M</strain>
    </source>
</reference>
<name>D2VT31_NAEGR</name>
<dbReference type="RefSeq" id="XP_002672820.1">
    <property type="nucleotide sequence ID" value="XM_002672774.1"/>
</dbReference>
<keyword evidence="1" id="KW-0472">Membrane</keyword>
<gene>
    <name evidence="2" type="ORF">NAEGRDRAFT_72155</name>
</gene>
<accession>D2VT31</accession>
<feature type="transmembrane region" description="Helical" evidence="1">
    <location>
        <begin position="93"/>
        <end position="119"/>
    </location>
</feature>
<dbReference type="EMBL" id="GG738895">
    <property type="protein sequence ID" value="EFC40076.1"/>
    <property type="molecule type" value="Genomic_DNA"/>
</dbReference>
<protein>
    <submittedName>
        <fullName evidence="2">Predicted protein</fullName>
    </submittedName>
</protein>
<keyword evidence="3" id="KW-1185">Reference proteome</keyword>
<proteinExistence type="predicted"/>
<sequence length="186" mass="20990">MLFSQERTLKQRREMLKSNPQMNEDQHILLRHWFQKQRTYNLYCSLHLCFWIGLSSLLLIGLGSVSLALIVQISNPTIKSSVNDQNDATKSGLLQMGAAFLGVSCGLCILGCIPMYIIGSYLIHIFRNKEESSTSIEGKSHEAHIGATPIVESKYVLISNQDLDDEGMEDDEDDIMLIQRATVDQR</sequence>